<dbReference type="OrthoDB" id="653962at2"/>
<organism evidence="1 2">
    <name type="scientific">Chitinophaga dinghuensis</name>
    <dbReference type="NCBI Taxonomy" id="1539050"/>
    <lineage>
        <taxon>Bacteria</taxon>
        <taxon>Pseudomonadati</taxon>
        <taxon>Bacteroidota</taxon>
        <taxon>Chitinophagia</taxon>
        <taxon>Chitinophagales</taxon>
        <taxon>Chitinophagaceae</taxon>
        <taxon>Chitinophaga</taxon>
    </lineage>
</organism>
<sequence>MKHQIPSTFERIKNTLGQEQQSLREQKNAWLLKRNSLTPTVQLQLDATFKATFELLNEQFLAPTSMELAPILHQLEGLIREGASAHRLGQDELGSFNLAMFIKYLNVVQGDECLSLAASVIQSSVVAGAHLYRQRAYIGNGGDTCIEWVLLYLGQGIDEHSLGLKSLPTYQLCYRILPWLMGTDPEAGKGIREIFYFEHFLQFLQESPQVASLQEQVIQRMICHGYALFESRTLNTPAFYFNKLAGMQLHWLTMLFPSDEPAVSVYLEKLRRRLNAAMLKDLLNAFTSNNKARKHFKSFFSSKPHWLLSAIITVAPEEVFRLVQRNEQDMLAPFLKYSKRELALLRNGKGQTMLEFACATRGVVENTIQLLQQIRV</sequence>
<dbReference type="EMBL" id="QLMA01000007">
    <property type="protein sequence ID" value="RAJ77393.1"/>
    <property type="molecule type" value="Genomic_DNA"/>
</dbReference>
<dbReference type="RefSeq" id="WP_111593987.1">
    <property type="nucleotide sequence ID" value="NZ_QLMA01000007.1"/>
</dbReference>
<comment type="caution">
    <text evidence="1">The sequence shown here is derived from an EMBL/GenBank/DDBJ whole genome shotgun (WGS) entry which is preliminary data.</text>
</comment>
<accession>A0A327VQS0</accession>
<reference evidence="1 2" key="1">
    <citation type="submission" date="2018-06" db="EMBL/GenBank/DDBJ databases">
        <title>Genomic Encyclopedia of Archaeal and Bacterial Type Strains, Phase II (KMG-II): from individual species to whole genera.</title>
        <authorList>
            <person name="Goeker M."/>
        </authorList>
    </citation>
    <scope>NUCLEOTIDE SEQUENCE [LARGE SCALE GENOMIC DNA]</scope>
    <source>
        <strain evidence="1 2">DSM 29821</strain>
    </source>
</reference>
<evidence type="ECO:0000313" key="2">
    <source>
        <dbReference type="Proteomes" id="UP000249819"/>
    </source>
</evidence>
<dbReference type="Proteomes" id="UP000249819">
    <property type="component" value="Unassembled WGS sequence"/>
</dbReference>
<gene>
    <name evidence="1" type="ORF">CLV59_107160</name>
</gene>
<dbReference type="AlphaFoldDB" id="A0A327VQS0"/>
<proteinExistence type="predicted"/>
<name>A0A327VQS0_9BACT</name>
<keyword evidence="2" id="KW-1185">Reference proteome</keyword>
<evidence type="ECO:0000313" key="1">
    <source>
        <dbReference type="EMBL" id="RAJ77393.1"/>
    </source>
</evidence>
<protein>
    <submittedName>
        <fullName evidence="1">Uncharacterized protein</fullName>
    </submittedName>
</protein>